<dbReference type="GO" id="GO:0005886">
    <property type="term" value="C:plasma membrane"/>
    <property type="evidence" value="ECO:0007669"/>
    <property type="project" value="TreeGrafter"/>
</dbReference>
<dbReference type="InterPro" id="IPR035892">
    <property type="entry name" value="C2_domain_sf"/>
</dbReference>
<keyword evidence="4" id="KW-1185">Reference proteome</keyword>
<dbReference type="SUPFAM" id="SSF49562">
    <property type="entry name" value="C2 domain (Calcium/lipid-binding domain, CaLB)"/>
    <property type="match status" value="1"/>
</dbReference>
<evidence type="ECO:0000256" key="1">
    <source>
        <dbReference type="ARBA" id="ARBA00022737"/>
    </source>
</evidence>
<dbReference type="PRINTS" id="PR00360">
    <property type="entry name" value="C2DOMAIN"/>
</dbReference>
<dbReference type="GO" id="GO:0031045">
    <property type="term" value="C:dense core granule"/>
    <property type="evidence" value="ECO:0007669"/>
    <property type="project" value="TreeGrafter"/>
</dbReference>
<dbReference type="InterPro" id="IPR001565">
    <property type="entry name" value="Synaptotagmin"/>
</dbReference>
<dbReference type="GO" id="GO:0005544">
    <property type="term" value="F:calcium-dependent phospholipid binding"/>
    <property type="evidence" value="ECO:0007669"/>
    <property type="project" value="TreeGrafter"/>
</dbReference>
<dbReference type="Pfam" id="PF00168">
    <property type="entry name" value="C2"/>
    <property type="match status" value="1"/>
</dbReference>
<reference evidence="3" key="1">
    <citation type="submission" date="2022-01" db="EMBL/GenBank/DDBJ databases">
        <title>Genome Sequence Resource for Two Populations of Ditylenchus destructor, the Migratory Endoparasitic Phytonematode.</title>
        <authorList>
            <person name="Zhang H."/>
            <person name="Lin R."/>
            <person name="Xie B."/>
        </authorList>
    </citation>
    <scope>NUCLEOTIDE SEQUENCE</scope>
    <source>
        <strain evidence="3">BazhouSP</strain>
    </source>
</reference>
<dbReference type="GO" id="GO:0048791">
    <property type="term" value="P:calcium ion-regulated exocytosis of neurotransmitter"/>
    <property type="evidence" value="ECO:0007669"/>
    <property type="project" value="TreeGrafter"/>
</dbReference>
<dbReference type="EMBL" id="JAKKPZ010000035">
    <property type="protein sequence ID" value="KAI1708519.1"/>
    <property type="molecule type" value="Genomic_DNA"/>
</dbReference>
<dbReference type="GO" id="GO:0030672">
    <property type="term" value="C:synaptic vesicle membrane"/>
    <property type="evidence" value="ECO:0007669"/>
    <property type="project" value="TreeGrafter"/>
</dbReference>
<proteinExistence type="predicted"/>
<comment type="caution">
    <text evidence="3">The sequence shown here is derived from an EMBL/GenBank/DDBJ whole genome shotgun (WGS) entry which is preliminary data.</text>
</comment>
<protein>
    <submittedName>
        <fullName evidence="3">C2 domain-containing protein</fullName>
    </submittedName>
</protein>
<dbReference type="GO" id="GO:0048488">
    <property type="term" value="P:synaptic vesicle endocytosis"/>
    <property type="evidence" value="ECO:0007669"/>
    <property type="project" value="TreeGrafter"/>
</dbReference>
<dbReference type="Gene3D" id="2.60.40.150">
    <property type="entry name" value="C2 domain"/>
    <property type="match status" value="1"/>
</dbReference>
<evidence type="ECO:0000313" key="4">
    <source>
        <dbReference type="Proteomes" id="UP001201812"/>
    </source>
</evidence>
<dbReference type="SMART" id="SM00239">
    <property type="entry name" value="C2"/>
    <property type="match status" value="1"/>
</dbReference>
<dbReference type="PANTHER" id="PTHR10024:SF352">
    <property type="entry name" value="SYNAPTOTAGMIN 2"/>
    <property type="match status" value="1"/>
</dbReference>
<dbReference type="PROSITE" id="PS50004">
    <property type="entry name" value="C2"/>
    <property type="match status" value="1"/>
</dbReference>
<dbReference type="Proteomes" id="UP001201812">
    <property type="component" value="Unassembled WGS sequence"/>
</dbReference>
<dbReference type="GO" id="GO:0000149">
    <property type="term" value="F:SNARE binding"/>
    <property type="evidence" value="ECO:0007669"/>
    <property type="project" value="TreeGrafter"/>
</dbReference>
<dbReference type="GO" id="GO:0005509">
    <property type="term" value="F:calcium ion binding"/>
    <property type="evidence" value="ECO:0007669"/>
    <property type="project" value="TreeGrafter"/>
</dbReference>
<dbReference type="InterPro" id="IPR000008">
    <property type="entry name" value="C2_dom"/>
</dbReference>
<dbReference type="PRINTS" id="PR00399">
    <property type="entry name" value="SYNAPTOTAGMN"/>
</dbReference>
<dbReference type="GO" id="GO:0001786">
    <property type="term" value="F:phosphatidylserine binding"/>
    <property type="evidence" value="ECO:0007669"/>
    <property type="project" value="TreeGrafter"/>
</dbReference>
<accession>A0AAD4MXK1</accession>
<name>A0AAD4MXK1_9BILA</name>
<dbReference type="GO" id="GO:0030424">
    <property type="term" value="C:axon"/>
    <property type="evidence" value="ECO:0007669"/>
    <property type="project" value="TreeGrafter"/>
</dbReference>
<dbReference type="AlphaFoldDB" id="A0AAD4MXK1"/>
<evidence type="ECO:0000313" key="3">
    <source>
        <dbReference type="EMBL" id="KAI1708519.1"/>
    </source>
</evidence>
<evidence type="ECO:0000259" key="2">
    <source>
        <dbReference type="PROSITE" id="PS50004"/>
    </source>
</evidence>
<organism evidence="3 4">
    <name type="scientific">Ditylenchus destructor</name>
    <dbReference type="NCBI Taxonomy" id="166010"/>
    <lineage>
        <taxon>Eukaryota</taxon>
        <taxon>Metazoa</taxon>
        <taxon>Ecdysozoa</taxon>
        <taxon>Nematoda</taxon>
        <taxon>Chromadorea</taxon>
        <taxon>Rhabditida</taxon>
        <taxon>Tylenchina</taxon>
        <taxon>Tylenchomorpha</taxon>
        <taxon>Sphaerularioidea</taxon>
        <taxon>Anguinidae</taxon>
        <taxon>Anguininae</taxon>
        <taxon>Ditylenchus</taxon>
    </lineage>
</organism>
<gene>
    <name evidence="3" type="ORF">DdX_11907</name>
</gene>
<dbReference type="PANTHER" id="PTHR10024">
    <property type="entry name" value="SYNAPTOTAGMIN"/>
    <property type="match status" value="1"/>
</dbReference>
<feature type="domain" description="C2" evidence="2">
    <location>
        <begin position="19"/>
        <end position="157"/>
    </location>
</feature>
<keyword evidence="1" id="KW-0677">Repeat</keyword>
<sequence>MAGSGRMSINPVSIPAPPNLGDLCFSMKYRPNTGTLTITIIEARNLKKMDVSGSADPYVKMHLYEGQKLLAKKKTSLKYRTRNPYYNESFQLKVPFLKMEFVHLIVSIWDYDKVSKNDFIGQIVLGSSQPKLISIPMASQQHWAEMIGTQRTVPRWHPLVGRGDTE</sequence>
<dbReference type="GO" id="GO:0030276">
    <property type="term" value="F:clathrin binding"/>
    <property type="evidence" value="ECO:0007669"/>
    <property type="project" value="TreeGrafter"/>
</dbReference>